<evidence type="ECO:0000313" key="3">
    <source>
        <dbReference type="Proteomes" id="UP000196655"/>
    </source>
</evidence>
<dbReference type="CDD" id="cd02440">
    <property type="entry name" value="AdoMet_MTases"/>
    <property type="match status" value="1"/>
</dbReference>
<dbReference type="AlphaFoldDB" id="A0A211ZP21"/>
<evidence type="ECO:0000259" key="1">
    <source>
        <dbReference type="Pfam" id="PF13649"/>
    </source>
</evidence>
<dbReference type="EMBL" id="NHON01000016">
    <property type="protein sequence ID" value="OWJ67023.1"/>
    <property type="molecule type" value="Genomic_DNA"/>
</dbReference>
<accession>A0A211ZP21</accession>
<dbReference type="Pfam" id="PF13649">
    <property type="entry name" value="Methyltransf_25"/>
    <property type="match status" value="1"/>
</dbReference>
<sequence>MHEGVAVNRANWDERVAVHLRSAFYDVDGFRRGETDLGPIEAAEIGDIAGLRVAHLQCHFGMDTMYLARRGARVTGLDFSAAAIAAARALAAETGSGAEFVEGNVYDAPHLLGEGLHDLVFTSWGTIIWLPDIVRWAQVVAGLLKPGGRLYFLDGHPLGMALEQAGADAQILPTYSYFRDTPLEFEGQGSYADRDAVFTHTRSVEWTHPIGAIVGALLAAGMRLTALPEHDAAAWQMWPCLMQGPDGLWRMPVDRPSLPLSLTIEAVKGEAVKG</sequence>
<evidence type="ECO:0000313" key="2">
    <source>
        <dbReference type="EMBL" id="OWJ67023.1"/>
    </source>
</evidence>
<keyword evidence="3" id="KW-1185">Reference proteome</keyword>
<proteinExistence type="predicted"/>
<name>A0A211ZP21_9PROT</name>
<dbReference type="Gene3D" id="3.40.50.150">
    <property type="entry name" value="Vaccinia Virus protein VP39"/>
    <property type="match status" value="1"/>
</dbReference>
<dbReference type="SUPFAM" id="SSF53335">
    <property type="entry name" value="S-adenosyl-L-methionine-dependent methyltransferases"/>
    <property type="match status" value="1"/>
</dbReference>
<feature type="domain" description="Methyltransferase" evidence="1">
    <location>
        <begin position="56"/>
        <end position="148"/>
    </location>
</feature>
<organism evidence="2 3">
    <name type="scientific">Inquilinus limosus</name>
    <dbReference type="NCBI Taxonomy" id="171674"/>
    <lineage>
        <taxon>Bacteria</taxon>
        <taxon>Pseudomonadati</taxon>
        <taxon>Pseudomonadota</taxon>
        <taxon>Alphaproteobacteria</taxon>
        <taxon>Rhodospirillales</taxon>
        <taxon>Rhodospirillaceae</taxon>
        <taxon>Inquilinus</taxon>
    </lineage>
</organism>
<dbReference type="InterPro" id="IPR041698">
    <property type="entry name" value="Methyltransf_25"/>
</dbReference>
<dbReference type="InterPro" id="IPR029063">
    <property type="entry name" value="SAM-dependent_MTases_sf"/>
</dbReference>
<protein>
    <recommendedName>
        <fullName evidence="1">Methyltransferase domain-containing protein</fullName>
    </recommendedName>
</protein>
<dbReference type="RefSeq" id="WP_088151033.1">
    <property type="nucleotide sequence ID" value="NZ_NHON01000016.1"/>
</dbReference>
<dbReference type="Proteomes" id="UP000196655">
    <property type="component" value="Unassembled WGS sequence"/>
</dbReference>
<dbReference type="STRING" id="1122125.GCA_000423185_02813"/>
<gene>
    <name evidence="2" type="ORF">BWR60_10805</name>
</gene>
<reference evidence="3" key="1">
    <citation type="submission" date="2017-05" db="EMBL/GenBank/DDBJ databases">
        <authorList>
            <person name="Macchi M."/>
            <person name="Festa S."/>
            <person name="Coppotelli B.M."/>
            <person name="Morelli I.S."/>
        </authorList>
    </citation>
    <scope>NUCLEOTIDE SEQUENCE [LARGE SCALE GENOMIC DNA]</scope>
    <source>
        <strain evidence="3">I</strain>
    </source>
</reference>
<dbReference type="OrthoDB" id="8385759at2"/>
<comment type="caution">
    <text evidence="2">The sequence shown here is derived from an EMBL/GenBank/DDBJ whole genome shotgun (WGS) entry which is preliminary data.</text>
</comment>